<evidence type="ECO:0000259" key="4">
    <source>
        <dbReference type="PROSITE" id="PS01124"/>
    </source>
</evidence>
<keyword evidence="2" id="KW-0238">DNA-binding</keyword>
<protein>
    <submittedName>
        <fullName evidence="5">HTH-type transcriptional activator RhaS</fullName>
    </submittedName>
</protein>
<gene>
    <name evidence="5" type="primary">rhaS_9</name>
    <name evidence="5" type="ORF">PAESOLCIP111_01780</name>
</gene>
<dbReference type="SMART" id="SM00342">
    <property type="entry name" value="HTH_ARAC"/>
    <property type="match status" value="1"/>
</dbReference>
<dbReference type="RefSeq" id="WP_218091568.1">
    <property type="nucleotide sequence ID" value="NZ_CAJVAS010000005.1"/>
</dbReference>
<evidence type="ECO:0000256" key="2">
    <source>
        <dbReference type="ARBA" id="ARBA00023125"/>
    </source>
</evidence>
<evidence type="ECO:0000256" key="3">
    <source>
        <dbReference type="ARBA" id="ARBA00023163"/>
    </source>
</evidence>
<sequence length="264" mass="30235">MDIGPCSLLACGYSVHTKPFTSKRELQVCLVRFQSEGCSRIAVNEHVQEYRPGDLLVASPGDRYHLQTGYPESGDAQVSAVRCADYYFTCKIEGEAPFGDYPRKLHIGMDDPFLNLLKNLVYERRKLKDRDPSIQDYLIRLTFMYIRRFIQTRLNASGSNYLPNKMKDYIERHATEPLTLKQIASHAGLGISRASELFKAAFGISVMGYAAEVKLNMARNFILHETRSMEEVAYSCGFGSYTHFCRMFTKRFGVSPRKYRESNR</sequence>
<dbReference type="InterPro" id="IPR018062">
    <property type="entry name" value="HTH_AraC-typ_CS"/>
</dbReference>
<dbReference type="PANTHER" id="PTHR43280:SF10">
    <property type="entry name" value="REGULATORY PROTEIN POCR"/>
    <property type="match status" value="1"/>
</dbReference>
<evidence type="ECO:0000313" key="6">
    <source>
        <dbReference type="Proteomes" id="UP000693672"/>
    </source>
</evidence>
<dbReference type="GO" id="GO:0043565">
    <property type="term" value="F:sequence-specific DNA binding"/>
    <property type="evidence" value="ECO:0007669"/>
    <property type="project" value="InterPro"/>
</dbReference>
<evidence type="ECO:0000313" key="5">
    <source>
        <dbReference type="EMBL" id="CAG7615110.1"/>
    </source>
</evidence>
<dbReference type="Proteomes" id="UP000693672">
    <property type="component" value="Unassembled WGS sequence"/>
</dbReference>
<keyword evidence="6" id="KW-1185">Reference proteome</keyword>
<dbReference type="PROSITE" id="PS00041">
    <property type="entry name" value="HTH_ARAC_FAMILY_1"/>
    <property type="match status" value="1"/>
</dbReference>
<feature type="domain" description="HTH araC/xylS-type" evidence="4">
    <location>
        <begin position="164"/>
        <end position="262"/>
    </location>
</feature>
<dbReference type="AlphaFoldDB" id="A0A916JZM5"/>
<dbReference type="EMBL" id="CAJVAS010000005">
    <property type="protein sequence ID" value="CAG7615110.1"/>
    <property type="molecule type" value="Genomic_DNA"/>
</dbReference>
<dbReference type="GO" id="GO:0003700">
    <property type="term" value="F:DNA-binding transcription factor activity"/>
    <property type="evidence" value="ECO:0007669"/>
    <property type="project" value="InterPro"/>
</dbReference>
<reference evidence="5" key="1">
    <citation type="submission" date="2021-06" db="EMBL/GenBank/DDBJ databases">
        <authorList>
            <person name="Criscuolo A."/>
        </authorList>
    </citation>
    <scope>NUCLEOTIDE SEQUENCE</scope>
    <source>
        <strain evidence="5">CIP111600</strain>
    </source>
</reference>
<accession>A0A916JZM5</accession>
<comment type="caution">
    <text evidence="5">The sequence shown here is derived from an EMBL/GenBank/DDBJ whole genome shotgun (WGS) entry which is preliminary data.</text>
</comment>
<dbReference type="PANTHER" id="PTHR43280">
    <property type="entry name" value="ARAC-FAMILY TRANSCRIPTIONAL REGULATOR"/>
    <property type="match status" value="1"/>
</dbReference>
<proteinExistence type="predicted"/>
<evidence type="ECO:0000256" key="1">
    <source>
        <dbReference type="ARBA" id="ARBA00023015"/>
    </source>
</evidence>
<keyword evidence="1" id="KW-0805">Transcription regulation</keyword>
<dbReference type="InterPro" id="IPR018060">
    <property type="entry name" value="HTH_AraC"/>
</dbReference>
<organism evidence="5 6">
    <name type="scientific">Paenibacillus solanacearum</name>
    <dbReference type="NCBI Taxonomy" id="2048548"/>
    <lineage>
        <taxon>Bacteria</taxon>
        <taxon>Bacillati</taxon>
        <taxon>Bacillota</taxon>
        <taxon>Bacilli</taxon>
        <taxon>Bacillales</taxon>
        <taxon>Paenibacillaceae</taxon>
        <taxon>Paenibacillus</taxon>
    </lineage>
</organism>
<keyword evidence="3" id="KW-0804">Transcription</keyword>
<dbReference type="PROSITE" id="PS01124">
    <property type="entry name" value="HTH_ARAC_FAMILY_2"/>
    <property type="match status" value="1"/>
</dbReference>
<dbReference type="Pfam" id="PF12833">
    <property type="entry name" value="HTH_18"/>
    <property type="match status" value="1"/>
</dbReference>
<name>A0A916JZM5_9BACL</name>